<keyword evidence="1" id="KW-0812">Transmembrane</keyword>
<evidence type="ECO:0008006" key="5">
    <source>
        <dbReference type="Google" id="ProtNLM"/>
    </source>
</evidence>
<evidence type="ECO:0000313" key="3">
    <source>
        <dbReference type="EMBL" id="GAP16111.1"/>
    </source>
</evidence>
<dbReference type="EMBL" id="DF967973">
    <property type="protein sequence ID" value="GAP16111.1"/>
    <property type="molecule type" value="Genomic_DNA"/>
</dbReference>
<dbReference type="Pfam" id="PF17957">
    <property type="entry name" value="Big_7"/>
    <property type="match status" value="1"/>
</dbReference>
<protein>
    <recommendedName>
        <fullName evidence="5">Zinc ribbon domain-containing protein</fullName>
    </recommendedName>
</protein>
<dbReference type="STRING" id="360412.LARV_03907"/>
<feature type="chain" id="PRO_5005512980" description="Zinc ribbon domain-containing protein" evidence="2">
    <location>
        <begin position="27"/>
        <end position="253"/>
    </location>
</feature>
<feature type="transmembrane region" description="Helical" evidence="1">
    <location>
        <begin position="131"/>
        <end position="150"/>
    </location>
</feature>
<keyword evidence="2" id="KW-0732">Signal</keyword>
<dbReference type="Gene3D" id="2.60.40.10">
    <property type="entry name" value="Immunoglobulins"/>
    <property type="match status" value="1"/>
</dbReference>
<reference evidence="3" key="1">
    <citation type="submission" date="2015-07" db="EMBL/GenBank/DDBJ databases">
        <title>Draft Genome Sequences of Anaerolinea thermolimosa IMO-1, Bellilinea caldifistulae GOMI-1, Leptolinea tardivitalis YMTK-2, Levilinea saccharolytica KIBI-1,Longilinea arvoryzae KOME-1, Previously Described as Members of the Anaerolineaceae (Chloroflexi).</title>
        <authorList>
            <person name="Sekiguchi Y."/>
            <person name="Ohashi A."/>
            <person name="Matsuura N."/>
            <person name="Tourlousse M.D."/>
        </authorList>
    </citation>
    <scope>NUCLEOTIDE SEQUENCE [LARGE SCALE GENOMIC DNA]</scope>
    <source>
        <strain evidence="3">KOME-1</strain>
    </source>
</reference>
<keyword evidence="1" id="KW-0472">Membrane</keyword>
<name>A0A0K8MYJ3_9CHLR</name>
<dbReference type="RefSeq" id="WP_075075493.1">
    <property type="nucleotide sequence ID" value="NZ_DF967973.1"/>
</dbReference>
<dbReference type="OrthoDB" id="171891at2"/>
<dbReference type="Proteomes" id="UP000055060">
    <property type="component" value="Unassembled WGS sequence"/>
</dbReference>
<accession>A0A0K8MYJ3</accession>
<feature type="signal peptide" evidence="2">
    <location>
        <begin position="1"/>
        <end position="26"/>
    </location>
</feature>
<organism evidence="3">
    <name type="scientific">Longilinea arvoryzae</name>
    <dbReference type="NCBI Taxonomy" id="360412"/>
    <lineage>
        <taxon>Bacteria</taxon>
        <taxon>Bacillati</taxon>
        <taxon>Chloroflexota</taxon>
        <taxon>Anaerolineae</taxon>
        <taxon>Anaerolineales</taxon>
        <taxon>Anaerolineaceae</taxon>
        <taxon>Longilinea</taxon>
    </lineage>
</organism>
<evidence type="ECO:0000313" key="4">
    <source>
        <dbReference type="Proteomes" id="UP000055060"/>
    </source>
</evidence>
<dbReference type="InterPro" id="IPR013783">
    <property type="entry name" value="Ig-like_fold"/>
</dbReference>
<keyword evidence="4" id="KW-1185">Reference proteome</keyword>
<keyword evidence="1" id="KW-1133">Transmembrane helix</keyword>
<gene>
    <name evidence="3" type="ORF">LARV_03907</name>
</gene>
<evidence type="ECO:0000256" key="1">
    <source>
        <dbReference type="SAM" id="Phobius"/>
    </source>
</evidence>
<evidence type="ECO:0000256" key="2">
    <source>
        <dbReference type="SAM" id="SignalP"/>
    </source>
</evidence>
<sequence length="253" mass="27663">MKKTLFSMLLAAFLLLAMVLPAAAQADEEYQLKVNRMVGSEFGNQITGTYKLTLSGDLSAVQSVEFRIDGQSIGTDNESPFSLVFDTSAYDSGAHQLSAAVSTSDGRTLETAARNFDFMSGEETGAMLGKVLLPILGIVALMMLVQFAMVRKQPLTHIAPGTPREYGLKGGAICSHCGRPFAIHFWAMNLLPTMRLDRCDFCGKWGVQHTLSLRELRAAEQREVAQAAPEAPIAGKTEAEKMKEMMEKTRYNS</sequence>
<dbReference type="AlphaFoldDB" id="A0A0K8MYJ3"/>
<proteinExistence type="predicted"/>